<keyword evidence="2" id="KW-0732">Signal</keyword>
<proteinExistence type="predicted"/>
<feature type="compositionally biased region" description="Pro residues" evidence="1">
    <location>
        <begin position="56"/>
        <end position="66"/>
    </location>
</feature>
<keyword evidence="4" id="KW-1185">Reference proteome</keyword>
<dbReference type="EMBL" id="VEPZ02001618">
    <property type="protein sequence ID" value="KAE8665443.1"/>
    <property type="molecule type" value="Genomic_DNA"/>
</dbReference>
<feature type="region of interest" description="Disordered" evidence="1">
    <location>
        <begin position="56"/>
        <end position="91"/>
    </location>
</feature>
<dbReference type="Proteomes" id="UP000436088">
    <property type="component" value="Unassembled WGS sequence"/>
</dbReference>
<evidence type="ECO:0000256" key="1">
    <source>
        <dbReference type="SAM" id="MobiDB-lite"/>
    </source>
</evidence>
<comment type="caution">
    <text evidence="3">The sequence shown here is derived from an EMBL/GenBank/DDBJ whole genome shotgun (WGS) entry which is preliminary data.</text>
</comment>
<feature type="compositionally biased region" description="Basic residues" evidence="1">
    <location>
        <begin position="76"/>
        <end position="88"/>
    </location>
</feature>
<evidence type="ECO:0000313" key="4">
    <source>
        <dbReference type="Proteomes" id="UP000436088"/>
    </source>
</evidence>
<evidence type="ECO:0000313" key="3">
    <source>
        <dbReference type="EMBL" id="KAE8665443.1"/>
    </source>
</evidence>
<organism evidence="3 4">
    <name type="scientific">Hibiscus syriacus</name>
    <name type="common">Rose of Sharon</name>
    <dbReference type="NCBI Taxonomy" id="106335"/>
    <lineage>
        <taxon>Eukaryota</taxon>
        <taxon>Viridiplantae</taxon>
        <taxon>Streptophyta</taxon>
        <taxon>Embryophyta</taxon>
        <taxon>Tracheophyta</taxon>
        <taxon>Spermatophyta</taxon>
        <taxon>Magnoliopsida</taxon>
        <taxon>eudicotyledons</taxon>
        <taxon>Gunneridae</taxon>
        <taxon>Pentapetalae</taxon>
        <taxon>rosids</taxon>
        <taxon>malvids</taxon>
        <taxon>Malvales</taxon>
        <taxon>Malvaceae</taxon>
        <taxon>Malvoideae</taxon>
        <taxon>Hibiscus</taxon>
    </lineage>
</organism>
<protein>
    <submittedName>
        <fullName evidence="3">Uncharacterized protein</fullName>
    </submittedName>
</protein>
<name>A0A6A2WV35_HIBSY</name>
<accession>A0A6A2WV35</accession>
<dbReference type="AlphaFoldDB" id="A0A6A2WV35"/>
<reference evidence="3" key="1">
    <citation type="submission" date="2019-09" db="EMBL/GenBank/DDBJ databases">
        <title>Draft genome information of white flower Hibiscus syriacus.</title>
        <authorList>
            <person name="Kim Y.-M."/>
        </authorList>
    </citation>
    <scope>NUCLEOTIDE SEQUENCE [LARGE SCALE GENOMIC DNA]</scope>
    <source>
        <strain evidence="3">YM2019G1</strain>
    </source>
</reference>
<gene>
    <name evidence="3" type="ORF">F3Y22_tig00112614pilonHSYRG00070</name>
</gene>
<feature type="signal peptide" evidence="2">
    <location>
        <begin position="1"/>
        <end position="21"/>
    </location>
</feature>
<feature type="chain" id="PRO_5025620286" evidence="2">
    <location>
        <begin position="22"/>
        <end position="126"/>
    </location>
</feature>
<sequence length="126" mass="13937">MAAKLGITIFSLFSIFFAALSNNLTLNPEQITFGHPLCRSQIELVNFACAMVPILPMPPPPPPPPTSEDGDEGSGSHRHRHRHKHKHGVHETPEQCYCCEWLKQIDSVSSPTHAKVDGDYDAPDAR</sequence>
<evidence type="ECO:0000256" key="2">
    <source>
        <dbReference type="SAM" id="SignalP"/>
    </source>
</evidence>